<dbReference type="PROSITE" id="PS50889">
    <property type="entry name" value="S4"/>
    <property type="match status" value="1"/>
</dbReference>
<evidence type="ECO:0000313" key="4">
    <source>
        <dbReference type="Proteomes" id="UP000070422"/>
    </source>
</evidence>
<keyword evidence="5" id="KW-1185">Reference proteome</keyword>
<organism evidence="2 4">
    <name type="scientific">Aerococcus christensenii</name>
    <dbReference type="NCBI Taxonomy" id="87541"/>
    <lineage>
        <taxon>Bacteria</taxon>
        <taxon>Bacillati</taxon>
        <taxon>Bacillota</taxon>
        <taxon>Bacilli</taxon>
        <taxon>Lactobacillales</taxon>
        <taxon>Aerococcaceae</taxon>
        <taxon>Aerococcus</taxon>
    </lineage>
</organism>
<reference evidence="3 5" key="2">
    <citation type="submission" date="2017-12" db="EMBL/GenBank/DDBJ databases">
        <title>Phylogenetic diversity of female urinary microbiome.</title>
        <authorList>
            <person name="Thomas-White K."/>
            <person name="Wolfe A.J."/>
        </authorList>
    </citation>
    <scope>NUCLEOTIDE SEQUENCE [LARGE SCALE GENOMIC DNA]</scope>
    <source>
        <strain evidence="3 5">UMB0844</strain>
    </source>
</reference>
<comment type="caution">
    <text evidence="2">The sequence shown here is derived from an EMBL/GenBank/DDBJ whole genome shotgun (WGS) entry which is preliminary data.</text>
</comment>
<dbReference type="EMBL" id="PKGZ01000001">
    <property type="protein sequence ID" value="PKY91884.1"/>
    <property type="molecule type" value="Genomic_DNA"/>
</dbReference>
<evidence type="ECO:0000313" key="2">
    <source>
        <dbReference type="EMBL" id="KXB36124.1"/>
    </source>
</evidence>
<protein>
    <submittedName>
        <fullName evidence="3">S4 domain-containing protein YaaA</fullName>
    </submittedName>
</protein>
<reference evidence="2 4" key="1">
    <citation type="submission" date="2016-01" db="EMBL/GenBank/DDBJ databases">
        <authorList>
            <person name="Oliw E.H."/>
        </authorList>
    </citation>
    <scope>NUCLEOTIDE SEQUENCE [LARGE SCALE GENOMIC DNA]</scope>
    <source>
        <strain evidence="2 4">KA00635</strain>
    </source>
</reference>
<gene>
    <name evidence="3" type="primary">yaaA</name>
    <name evidence="3" type="ORF">CYJ27_00105</name>
    <name evidence="2" type="ORF">HMPREF3187_01041</name>
</gene>
<name>A0A133XYX0_9LACT</name>
<dbReference type="CDD" id="cd00165">
    <property type="entry name" value="S4"/>
    <property type="match status" value="1"/>
</dbReference>
<dbReference type="AlphaFoldDB" id="A0A133XYX0"/>
<evidence type="ECO:0000313" key="5">
    <source>
        <dbReference type="Proteomes" id="UP000234775"/>
    </source>
</evidence>
<dbReference type="InterPro" id="IPR014330">
    <property type="entry name" value="RNA-bd_S4-rel_YaaA"/>
</dbReference>
<dbReference type="Pfam" id="PF13275">
    <property type="entry name" value="S4_2"/>
    <property type="match status" value="1"/>
</dbReference>
<proteinExistence type="predicted"/>
<evidence type="ECO:0000313" key="3">
    <source>
        <dbReference type="EMBL" id="PKY91884.1"/>
    </source>
</evidence>
<dbReference type="Proteomes" id="UP000234775">
    <property type="component" value="Unassembled WGS sequence"/>
</dbReference>
<accession>A0A133XYX0</accession>
<keyword evidence="1" id="KW-0694">RNA-binding</keyword>
<dbReference type="GO" id="GO:0003723">
    <property type="term" value="F:RNA binding"/>
    <property type="evidence" value="ECO:0007669"/>
    <property type="project" value="UniProtKB-KW"/>
</dbReference>
<dbReference type="EMBL" id="LSCQ01000048">
    <property type="protein sequence ID" value="KXB36124.1"/>
    <property type="molecule type" value="Genomic_DNA"/>
</dbReference>
<dbReference type="PATRIC" id="fig|87541.4.peg.1032"/>
<dbReference type="NCBIfam" id="TIGR02988">
    <property type="entry name" value="YaaA_near_RecF"/>
    <property type="match status" value="1"/>
</dbReference>
<dbReference type="Proteomes" id="UP000070422">
    <property type="component" value="Unassembled WGS sequence"/>
</dbReference>
<dbReference type="OrthoDB" id="9811532at2"/>
<dbReference type="InterPro" id="IPR036986">
    <property type="entry name" value="S4_RNA-bd_sf"/>
</dbReference>
<dbReference type="Gene3D" id="3.10.290.10">
    <property type="entry name" value="RNA-binding S4 domain"/>
    <property type="match status" value="1"/>
</dbReference>
<evidence type="ECO:0000256" key="1">
    <source>
        <dbReference type="PROSITE-ProRule" id="PRU00182"/>
    </source>
</evidence>
<sequence length="84" mass="9445">MLDVIAIDTPYITLGQLLKALEYIQTGGQAKTYLMQYQVELNGQPENRRGKKIYPGDKIHFLAEDRAFEIQGASENKLDDGNVS</sequence>
<dbReference type="SUPFAM" id="SSF55174">
    <property type="entry name" value="Alpha-L RNA-binding motif"/>
    <property type="match status" value="1"/>
</dbReference>
<dbReference type="RefSeq" id="WP_060936905.1">
    <property type="nucleotide sequence ID" value="NZ_CP118095.1"/>
</dbReference>
<dbReference type="STRING" id="87541.AWM71_03260"/>